<evidence type="ECO:0000256" key="2">
    <source>
        <dbReference type="ARBA" id="ARBA00009183"/>
    </source>
</evidence>
<dbReference type="GO" id="GO:0050660">
    <property type="term" value="F:flavin adenine dinucleotide binding"/>
    <property type="evidence" value="ECO:0007669"/>
    <property type="project" value="InterPro"/>
</dbReference>
<dbReference type="Gene3D" id="3.50.50.60">
    <property type="entry name" value="FAD/NAD(P)-binding domain"/>
    <property type="match status" value="2"/>
</dbReference>
<dbReference type="GO" id="GO:0050661">
    <property type="term" value="F:NADP binding"/>
    <property type="evidence" value="ECO:0007669"/>
    <property type="project" value="InterPro"/>
</dbReference>
<evidence type="ECO:0000313" key="8">
    <source>
        <dbReference type="EMBL" id="CAG8099809.1"/>
    </source>
</evidence>
<dbReference type="Pfam" id="PF13450">
    <property type="entry name" value="NAD_binding_8"/>
    <property type="match status" value="1"/>
</dbReference>
<dbReference type="Pfam" id="PF00743">
    <property type="entry name" value="FMO-like"/>
    <property type="match status" value="2"/>
</dbReference>
<dbReference type="FunFam" id="3.50.50.60:FF:000138">
    <property type="entry name" value="Flavin-containing monooxygenase"/>
    <property type="match status" value="1"/>
</dbReference>
<keyword evidence="7" id="KW-0503">Monooxygenase</keyword>
<sequence>MEITNPIRRVAIIGAGPSGLAAVKYLLAEKCFDKIEVFEQRSSVGGVWNYSPSSSKKGMSTTVPHLTPHEPTEKPVWIDRAEGREATFVSPLYDRLETNIPKGLMRYSDKAFPLEAQLFPKHRTVKQYLEEYAEDVKSLIQFETQVLEVKLKDETLSTWSLTAKRLSTGIDTTHTYDAVVVASGHFTVPYIPDIPGIQAWDASHPGTISHSKFYDSPEPFQGTKVVVVGSSASGLDIGAQINEVSEGKLLVSQRSESYLAPPPNGDKIICPEIVEFLPPTAYDRGIKFADGRIEEHVDAIVFCTGYFYSYPFLSSLSPPAVTHGWRTMNVYQQLFYIDHPTLVFPVLSQRVIPFPMAENHAAVFSRVWSARLTLPPKDDMKAWEDAEKEAKGDGKEFHLLPFPMDADYLNFLYDWAEKANPRPGLSNNGQGKLGTRWGERERWMRAHSPDIRRAFVQRGKERSEIKNVAELGFDFEEWKKQQDDHC</sequence>
<comment type="caution">
    <text evidence="9">The sequence shown here is derived from an EMBL/GenBank/DDBJ whole genome shotgun (WGS) entry which is preliminary data.</text>
</comment>
<reference evidence="8" key="3">
    <citation type="submission" date="2021-07" db="EMBL/GenBank/DDBJ databases">
        <authorList>
            <person name="Branca A.L. A."/>
        </authorList>
    </citation>
    <scope>NUCLEOTIDE SEQUENCE</scope>
</reference>
<dbReference type="GO" id="GO:0004499">
    <property type="term" value="F:N,N-dimethylaniline monooxygenase activity"/>
    <property type="evidence" value="ECO:0007669"/>
    <property type="project" value="InterPro"/>
</dbReference>
<evidence type="ECO:0000256" key="7">
    <source>
        <dbReference type="ARBA" id="ARBA00023033"/>
    </source>
</evidence>
<evidence type="ECO:0000313" key="10">
    <source>
        <dbReference type="Proteomes" id="UP000191691"/>
    </source>
</evidence>
<dbReference type="SUPFAM" id="SSF51905">
    <property type="entry name" value="FAD/NAD(P)-binding domain"/>
    <property type="match status" value="2"/>
</dbReference>
<dbReference type="EMBL" id="MOOB01000037">
    <property type="protein sequence ID" value="OQE82261.1"/>
    <property type="molecule type" value="Genomic_DNA"/>
</dbReference>
<dbReference type="PIRSF" id="PIRSF000332">
    <property type="entry name" value="FMO"/>
    <property type="match status" value="1"/>
</dbReference>
<gene>
    <name evidence="9" type="ORF">PENNAL_c0037G02881</name>
    <name evidence="8" type="ORF">PNAL_LOCUS4656</name>
</gene>
<keyword evidence="5" id="KW-0521">NADP</keyword>
<protein>
    <submittedName>
        <fullName evidence="9">Uncharacterized protein</fullName>
    </submittedName>
</protein>
<dbReference type="PANTHER" id="PTHR23023">
    <property type="entry name" value="DIMETHYLANILINE MONOOXYGENASE"/>
    <property type="match status" value="1"/>
</dbReference>
<reference evidence="10" key="2">
    <citation type="journal article" date="2017" name="Nat. Microbiol.">
        <title>Global analysis of biosynthetic gene clusters reveals vast potential of secondary metabolite production in Penicillium species.</title>
        <authorList>
            <person name="Nielsen J.C."/>
            <person name="Grijseels S."/>
            <person name="Prigent S."/>
            <person name="Ji B."/>
            <person name="Dainat J."/>
            <person name="Nielsen K.F."/>
            <person name="Frisvad J.C."/>
            <person name="Workman M."/>
            <person name="Nielsen J."/>
        </authorList>
    </citation>
    <scope>NUCLEOTIDE SEQUENCE [LARGE SCALE GENOMIC DNA]</scope>
    <source>
        <strain evidence="10">IBT 13039</strain>
    </source>
</reference>
<evidence type="ECO:0000313" key="9">
    <source>
        <dbReference type="EMBL" id="OQE82261.1"/>
    </source>
</evidence>
<name>A0A1V6Y4G4_PENNA</name>
<keyword evidence="4" id="KW-0274">FAD</keyword>
<dbReference type="EMBL" id="CAJVNV010000188">
    <property type="protein sequence ID" value="CAG8099809.1"/>
    <property type="molecule type" value="Genomic_DNA"/>
</dbReference>
<dbReference type="AlphaFoldDB" id="A0A1V6Y4G4"/>
<keyword evidence="6" id="KW-0560">Oxidoreductase</keyword>
<keyword evidence="3" id="KW-0285">Flavoprotein</keyword>
<accession>A0A1V6Y4G4</accession>
<comment type="similarity">
    <text evidence="2">Belongs to the FMO family.</text>
</comment>
<evidence type="ECO:0000256" key="1">
    <source>
        <dbReference type="ARBA" id="ARBA00001974"/>
    </source>
</evidence>
<dbReference type="InterPro" id="IPR000960">
    <property type="entry name" value="Flavin_mOase"/>
</dbReference>
<reference evidence="9" key="1">
    <citation type="submission" date="2016-10" db="EMBL/GenBank/DDBJ databases">
        <title>Uncovering the secondary metabolism of Penicillium species provides insights into the evolution of 6-MSA pathways.</title>
        <authorList>
            <person name="Nielsen J.C."/>
            <person name="Nielsen J."/>
        </authorList>
    </citation>
    <scope>NUCLEOTIDE SEQUENCE [LARGE SCALE GENOMIC DNA]</scope>
    <source>
        <strain evidence="9">IBT 13039</strain>
    </source>
</reference>
<evidence type="ECO:0000256" key="3">
    <source>
        <dbReference type="ARBA" id="ARBA00022630"/>
    </source>
</evidence>
<proteinExistence type="inferred from homology"/>
<evidence type="ECO:0000256" key="5">
    <source>
        <dbReference type="ARBA" id="ARBA00022857"/>
    </source>
</evidence>
<dbReference type="Proteomes" id="UP000191691">
    <property type="component" value="Unassembled WGS sequence"/>
</dbReference>
<dbReference type="OMA" id="VMIKEVN"/>
<evidence type="ECO:0000256" key="6">
    <source>
        <dbReference type="ARBA" id="ARBA00023002"/>
    </source>
</evidence>
<evidence type="ECO:0000256" key="4">
    <source>
        <dbReference type="ARBA" id="ARBA00022827"/>
    </source>
</evidence>
<dbReference type="InterPro" id="IPR050346">
    <property type="entry name" value="FMO-like"/>
</dbReference>
<keyword evidence="10" id="KW-1185">Reference proteome</keyword>
<comment type="cofactor">
    <cofactor evidence="1">
        <name>FAD</name>
        <dbReference type="ChEBI" id="CHEBI:57692"/>
    </cofactor>
</comment>
<dbReference type="InterPro" id="IPR020946">
    <property type="entry name" value="Flavin_mOase-like"/>
</dbReference>
<dbReference type="Proteomes" id="UP001153461">
    <property type="component" value="Unassembled WGS sequence"/>
</dbReference>
<dbReference type="InterPro" id="IPR036188">
    <property type="entry name" value="FAD/NAD-bd_sf"/>
</dbReference>
<organism evidence="9 10">
    <name type="scientific">Penicillium nalgiovense</name>
    <dbReference type="NCBI Taxonomy" id="60175"/>
    <lineage>
        <taxon>Eukaryota</taxon>
        <taxon>Fungi</taxon>
        <taxon>Dikarya</taxon>
        <taxon>Ascomycota</taxon>
        <taxon>Pezizomycotina</taxon>
        <taxon>Eurotiomycetes</taxon>
        <taxon>Eurotiomycetidae</taxon>
        <taxon>Eurotiales</taxon>
        <taxon>Aspergillaceae</taxon>
        <taxon>Penicillium</taxon>
    </lineage>
</organism>
<dbReference type="PRINTS" id="PR00419">
    <property type="entry name" value="ADXRDTASE"/>
</dbReference>
<dbReference type="STRING" id="60175.A0A1V6Y4G4"/>